<keyword evidence="4" id="KW-1185">Reference proteome</keyword>
<comment type="caution">
    <text evidence="3">The sequence shown here is derived from an EMBL/GenBank/DDBJ whole genome shotgun (WGS) entry which is preliminary data.</text>
</comment>
<feature type="transmembrane region" description="Helical" evidence="2">
    <location>
        <begin position="28"/>
        <end position="48"/>
    </location>
</feature>
<protein>
    <submittedName>
        <fullName evidence="3">Uncharacterized protein</fullName>
    </submittedName>
</protein>
<evidence type="ECO:0000313" key="4">
    <source>
        <dbReference type="Proteomes" id="UP000293638"/>
    </source>
</evidence>
<keyword evidence="2" id="KW-0812">Transmembrane</keyword>
<accession>A0A4V2F527</accession>
<organism evidence="3 4">
    <name type="scientific">Motilibacter rhizosphaerae</name>
    <dbReference type="NCBI Taxonomy" id="598652"/>
    <lineage>
        <taxon>Bacteria</taxon>
        <taxon>Bacillati</taxon>
        <taxon>Actinomycetota</taxon>
        <taxon>Actinomycetes</taxon>
        <taxon>Motilibacterales</taxon>
        <taxon>Motilibacteraceae</taxon>
        <taxon>Motilibacter</taxon>
    </lineage>
</organism>
<gene>
    <name evidence="3" type="ORF">EV189_0598</name>
</gene>
<name>A0A4V2F527_9ACTN</name>
<proteinExistence type="predicted"/>
<dbReference type="EMBL" id="SGXD01000001">
    <property type="protein sequence ID" value="RZS91359.1"/>
    <property type="molecule type" value="Genomic_DNA"/>
</dbReference>
<evidence type="ECO:0000256" key="2">
    <source>
        <dbReference type="SAM" id="Phobius"/>
    </source>
</evidence>
<evidence type="ECO:0000313" key="3">
    <source>
        <dbReference type="EMBL" id="RZS91359.1"/>
    </source>
</evidence>
<dbReference type="RefSeq" id="WP_130491438.1">
    <property type="nucleotide sequence ID" value="NZ_SGXD01000001.1"/>
</dbReference>
<evidence type="ECO:0000256" key="1">
    <source>
        <dbReference type="SAM" id="MobiDB-lite"/>
    </source>
</evidence>
<sequence length="92" mass="9436">MTVFTWVALDSAVVVLLTTWSLEGPGRVLAAVAALVLVSAALLLRRLVGMLGAISRTLEVLSRQLEGVADPSSGARADGSVSRPSPRAPLAG</sequence>
<feature type="region of interest" description="Disordered" evidence="1">
    <location>
        <begin position="69"/>
        <end position="92"/>
    </location>
</feature>
<reference evidence="3 4" key="1">
    <citation type="submission" date="2019-02" db="EMBL/GenBank/DDBJ databases">
        <title>Genomic Encyclopedia of Type Strains, Phase IV (KMG-IV): sequencing the most valuable type-strain genomes for metagenomic binning, comparative biology and taxonomic classification.</title>
        <authorList>
            <person name="Goeker M."/>
        </authorList>
    </citation>
    <scope>NUCLEOTIDE SEQUENCE [LARGE SCALE GENOMIC DNA]</scope>
    <source>
        <strain evidence="3 4">DSM 45622</strain>
    </source>
</reference>
<keyword evidence="2" id="KW-1133">Transmembrane helix</keyword>
<keyword evidence="2" id="KW-0472">Membrane</keyword>
<dbReference type="AlphaFoldDB" id="A0A4V2F527"/>
<dbReference type="Proteomes" id="UP000293638">
    <property type="component" value="Unassembled WGS sequence"/>
</dbReference>